<gene>
    <name evidence="2" type="ORF">UFOPK3519_00511</name>
</gene>
<evidence type="ECO:0000313" key="2">
    <source>
        <dbReference type="EMBL" id="CAB4894762.1"/>
    </source>
</evidence>
<dbReference type="AlphaFoldDB" id="A0A6J7FFS5"/>
<name>A0A6J7FFS5_9ZZZZ</name>
<protein>
    <submittedName>
        <fullName evidence="2">Unannotated protein</fullName>
    </submittedName>
</protein>
<accession>A0A6J7FFS5</accession>
<feature type="region of interest" description="Disordered" evidence="1">
    <location>
        <begin position="19"/>
        <end position="40"/>
    </location>
</feature>
<dbReference type="EMBL" id="CAFBMG010000026">
    <property type="protein sequence ID" value="CAB4894762.1"/>
    <property type="molecule type" value="Genomic_DNA"/>
</dbReference>
<proteinExistence type="predicted"/>
<reference evidence="2" key="1">
    <citation type="submission" date="2020-05" db="EMBL/GenBank/DDBJ databases">
        <authorList>
            <person name="Chiriac C."/>
            <person name="Salcher M."/>
            <person name="Ghai R."/>
            <person name="Kavagutti S V."/>
        </authorList>
    </citation>
    <scope>NUCLEOTIDE SEQUENCE</scope>
</reference>
<sequence length="40" mass="4438">MLLAQDHLTDEILSGTVSQVSSQEWRSGTEEPIFPEDFSG</sequence>
<organism evidence="2">
    <name type="scientific">freshwater metagenome</name>
    <dbReference type="NCBI Taxonomy" id="449393"/>
    <lineage>
        <taxon>unclassified sequences</taxon>
        <taxon>metagenomes</taxon>
        <taxon>ecological metagenomes</taxon>
    </lineage>
</organism>
<evidence type="ECO:0000256" key="1">
    <source>
        <dbReference type="SAM" id="MobiDB-lite"/>
    </source>
</evidence>